<evidence type="ECO:0000313" key="3">
    <source>
        <dbReference type="Proteomes" id="UP001632038"/>
    </source>
</evidence>
<name>A0ABD3CJ71_9LAMI</name>
<protein>
    <submittedName>
        <fullName evidence="2">Uncharacterized protein</fullName>
    </submittedName>
</protein>
<sequence length="93" mass="10210">MGVRAFEQAHVGAPPGLVFDSSLRPDDIDQLPIFWSSPSKHSSPQQNVSENSKLPVTQDDGCDTNLERATDVELTDPAPQKLKQQQNLLKLVS</sequence>
<keyword evidence="3" id="KW-1185">Reference proteome</keyword>
<dbReference type="AlphaFoldDB" id="A0ABD3CJ71"/>
<organism evidence="2 3">
    <name type="scientific">Castilleja foliolosa</name>
    <dbReference type="NCBI Taxonomy" id="1961234"/>
    <lineage>
        <taxon>Eukaryota</taxon>
        <taxon>Viridiplantae</taxon>
        <taxon>Streptophyta</taxon>
        <taxon>Embryophyta</taxon>
        <taxon>Tracheophyta</taxon>
        <taxon>Spermatophyta</taxon>
        <taxon>Magnoliopsida</taxon>
        <taxon>eudicotyledons</taxon>
        <taxon>Gunneridae</taxon>
        <taxon>Pentapetalae</taxon>
        <taxon>asterids</taxon>
        <taxon>lamiids</taxon>
        <taxon>Lamiales</taxon>
        <taxon>Orobanchaceae</taxon>
        <taxon>Pedicularideae</taxon>
        <taxon>Castillejinae</taxon>
        <taxon>Castilleja</taxon>
    </lineage>
</organism>
<evidence type="ECO:0000313" key="2">
    <source>
        <dbReference type="EMBL" id="KAL3629963.1"/>
    </source>
</evidence>
<reference evidence="3" key="1">
    <citation type="journal article" date="2024" name="IScience">
        <title>Strigolactones Initiate the Formation of Haustorium-like Structures in Castilleja.</title>
        <authorList>
            <person name="Buerger M."/>
            <person name="Peterson D."/>
            <person name="Chory J."/>
        </authorList>
    </citation>
    <scope>NUCLEOTIDE SEQUENCE [LARGE SCALE GENOMIC DNA]</scope>
</reference>
<evidence type="ECO:0000256" key="1">
    <source>
        <dbReference type="SAM" id="MobiDB-lite"/>
    </source>
</evidence>
<dbReference type="EMBL" id="JAVIJP010000033">
    <property type="protein sequence ID" value="KAL3629963.1"/>
    <property type="molecule type" value="Genomic_DNA"/>
</dbReference>
<feature type="compositionally biased region" description="Polar residues" evidence="1">
    <location>
        <begin position="36"/>
        <end position="55"/>
    </location>
</feature>
<comment type="caution">
    <text evidence="2">The sequence shown here is derived from an EMBL/GenBank/DDBJ whole genome shotgun (WGS) entry which is preliminary data.</text>
</comment>
<feature type="region of interest" description="Disordered" evidence="1">
    <location>
        <begin position="1"/>
        <end position="93"/>
    </location>
</feature>
<proteinExistence type="predicted"/>
<accession>A0ABD3CJ71</accession>
<gene>
    <name evidence="2" type="ORF">CASFOL_026275</name>
</gene>
<dbReference type="Proteomes" id="UP001632038">
    <property type="component" value="Unassembled WGS sequence"/>
</dbReference>
<feature type="compositionally biased region" description="Low complexity" evidence="1">
    <location>
        <begin position="80"/>
        <end position="93"/>
    </location>
</feature>